<organism evidence="1 2">
    <name type="scientific">Methyloligella solikamskensis</name>
    <dbReference type="NCBI Taxonomy" id="1177756"/>
    <lineage>
        <taxon>Bacteria</taxon>
        <taxon>Pseudomonadati</taxon>
        <taxon>Pseudomonadota</taxon>
        <taxon>Alphaproteobacteria</taxon>
        <taxon>Hyphomicrobiales</taxon>
        <taxon>Hyphomicrobiaceae</taxon>
        <taxon>Methyloligella</taxon>
    </lineage>
</organism>
<name>A0ABW3JDH9_9HYPH</name>
<reference evidence="2" key="1">
    <citation type="journal article" date="2019" name="Int. J. Syst. Evol. Microbiol.">
        <title>The Global Catalogue of Microorganisms (GCM) 10K type strain sequencing project: providing services to taxonomists for standard genome sequencing and annotation.</title>
        <authorList>
            <consortium name="The Broad Institute Genomics Platform"/>
            <consortium name="The Broad Institute Genome Sequencing Center for Infectious Disease"/>
            <person name="Wu L."/>
            <person name="Ma J."/>
        </authorList>
    </citation>
    <scope>NUCLEOTIDE SEQUENCE [LARGE SCALE GENOMIC DNA]</scope>
    <source>
        <strain evidence="2">CCUG 61697</strain>
    </source>
</reference>
<dbReference type="RefSeq" id="WP_379091375.1">
    <property type="nucleotide sequence ID" value="NZ_JBHTJO010000002.1"/>
</dbReference>
<dbReference type="EMBL" id="JBHTJO010000002">
    <property type="protein sequence ID" value="MFD0988363.1"/>
    <property type="molecule type" value="Genomic_DNA"/>
</dbReference>
<dbReference type="InterPro" id="IPR025226">
    <property type="entry name" value="DUF4170"/>
</dbReference>
<keyword evidence="2" id="KW-1185">Reference proteome</keyword>
<dbReference type="Proteomes" id="UP001597102">
    <property type="component" value="Unassembled WGS sequence"/>
</dbReference>
<comment type="caution">
    <text evidence="1">The sequence shown here is derived from an EMBL/GenBank/DDBJ whole genome shotgun (WGS) entry which is preliminary data.</text>
</comment>
<protein>
    <submittedName>
        <fullName evidence="1">DUF4170 domain-containing protein</fullName>
    </submittedName>
</protein>
<evidence type="ECO:0000313" key="1">
    <source>
        <dbReference type="EMBL" id="MFD0988363.1"/>
    </source>
</evidence>
<evidence type="ECO:0000313" key="2">
    <source>
        <dbReference type="Proteomes" id="UP001597102"/>
    </source>
</evidence>
<sequence length="78" mass="8766">MAETVAPKSQVLHLVFGGELKDLDGVAFKNPDALDMIGIFPDYEAAYNAWKDVSHRNLDDALRRYFIVDLQSLIDPSK</sequence>
<gene>
    <name evidence="1" type="ORF">ACFQ2F_14790</name>
</gene>
<dbReference type="Gene3D" id="3.30.70.2400">
    <property type="entry name" value="Uncharacterised protein PF13773, DUF4170"/>
    <property type="match status" value="1"/>
</dbReference>
<proteinExistence type="predicted"/>
<accession>A0ABW3JDH9</accession>
<dbReference type="Pfam" id="PF13773">
    <property type="entry name" value="DUF4170"/>
    <property type="match status" value="1"/>
</dbReference>